<gene>
    <name evidence="2" type="ORF">B0A48_02229</name>
</gene>
<reference evidence="3" key="1">
    <citation type="submission" date="2017-03" db="EMBL/GenBank/DDBJ databases">
        <title>Genomes of endolithic fungi from Antarctica.</title>
        <authorList>
            <person name="Coleine C."/>
            <person name="Masonjones S."/>
            <person name="Stajich J.E."/>
        </authorList>
    </citation>
    <scope>NUCLEOTIDE SEQUENCE [LARGE SCALE GENOMIC DNA]</scope>
    <source>
        <strain evidence="3">CCFEE 5527</strain>
    </source>
</reference>
<dbReference type="EMBL" id="NAJO01000004">
    <property type="protein sequence ID" value="OQO12765.1"/>
    <property type="molecule type" value="Genomic_DNA"/>
</dbReference>
<feature type="region of interest" description="Disordered" evidence="1">
    <location>
        <begin position="260"/>
        <end position="431"/>
    </location>
</feature>
<comment type="caution">
    <text evidence="2">The sequence shown here is derived from an EMBL/GenBank/DDBJ whole genome shotgun (WGS) entry which is preliminary data.</text>
</comment>
<feature type="region of interest" description="Disordered" evidence="1">
    <location>
        <begin position="103"/>
        <end position="124"/>
    </location>
</feature>
<proteinExistence type="predicted"/>
<dbReference type="OrthoDB" id="3946772at2759"/>
<feature type="compositionally biased region" description="Basic and acidic residues" evidence="1">
    <location>
        <begin position="310"/>
        <end position="322"/>
    </location>
</feature>
<keyword evidence="3" id="KW-1185">Reference proteome</keyword>
<evidence type="ECO:0000313" key="2">
    <source>
        <dbReference type="EMBL" id="OQO12765.1"/>
    </source>
</evidence>
<dbReference type="AlphaFoldDB" id="A0A1V8TN12"/>
<accession>A0A1V8TN12</accession>
<protein>
    <submittedName>
        <fullName evidence="2">Uncharacterized protein</fullName>
    </submittedName>
</protein>
<evidence type="ECO:0000256" key="1">
    <source>
        <dbReference type="SAM" id="MobiDB-lite"/>
    </source>
</evidence>
<feature type="compositionally biased region" description="Low complexity" evidence="1">
    <location>
        <begin position="372"/>
        <end position="387"/>
    </location>
</feature>
<feature type="compositionally biased region" description="Basic residues" evidence="1">
    <location>
        <begin position="422"/>
        <end position="431"/>
    </location>
</feature>
<organism evidence="2 3">
    <name type="scientific">Cryoendolithus antarcticus</name>
    <dbReference type="NCBI Taxonomy" id="1507870"/>
    <lineage>
        <taxon>Eukaryota</taxon>
        <taxon>Fungi</taxon>
        <taxon>Dikarya</taxon>
        <taxon>Ascomycota</taxon>
        <taxon>Pezizomycotina</taxon>
        <taxon>Dothideomycetes</taxon>
        <taxon>Dothideomycetidae</taxon>
        <taxon>Cladosporiales</taxon>
        <taxon>Cladosporiaceae</taxon>
        <taxon>Cryoendolithus</taxon>
    </lineage>
</organism>
<dbReference type="Proteomes" id="UP000192596">
    <property type="component" value="Unassembled WGS sequence"/>
</dbReference>
<dbReference type="InParanoid" id="A0A1V8TN12"/>
<feature type="compositionally biased region" description="Basic residues" evidence="1">
    <location>
        <begin position="269"/>
        <end position="278"/>
    </location>
</feature>
<sequence>MSQEARIERHLMRQRGAGPRAVKAEFGFAFPFASIDPTQGNIPLPLEPPAKRRKVAHHDGVVEPVAVDKRDVGHLATLHASAAPQPVDVSLAVKLPPGKRTRKRKLLDLDDTAESTLPPPQDDVDDSFVAGLKVVSRTTRRRKAAIDLHKTEPVKVPAIRGSRAAPRETTLGQGVPASPARSRSKRQAAVVAVEKVAMSLVEEAMPVDKLRRGVAPERPVDRSAQRRTSIAELLASPAMVPLLDARITYTAKLTASLAAAEKLSSRTEPRRRKPMARRPLRETDANIARASLSPAKGGKVLQTVGLSTSNKERNESRTKSESIRPLGESSKQLQPQLAPKRHARKGTVASQHAALGVESAAESTEEKSMQRATGPSTALAATSTSTTKAKRRVATEDDLDLLFAAESTRVKSKSLPEPCRSAKPKAAHKNSGRICKDMDLDDVLETVAALARS</sequence>
<evidence type="ECO:0000313" key="3">
    <source>
        <dbReference type="Proteomes" id="UP000192596"/>
    </source>
</evidence>
<name>A0A1V8TN12_9PEZI</name>